<organism evidence="1">
    <name type="scientific">marine sediment metagenome</name>
    <dbReference type="NCBI Taxonomy" id="412755"/>
    <lineage>
        <taxon>unclassified sequences</taxon>
        <taxon>metagenomes</taxon>
        <taxon>ecological metagenomes</taxon>
    </lineage>
</organism>
<accession>X1H8A1</accession>
<dbReference type="PANTHER" id="PTHR30372:SF6">
    <property type="entry name" value="LIPID-A-DISACCHARIDE SYNTHASE"/>
    <property type="match status" value="1"/>
</dbReference>
<sequence length="274" mass="30592">MAGGVTAGKVIVVGDLMADAVELRMSKEEVCNYWELDPEYSIISIMPGSRREEVRYLTPFFLKVAELVREEFPKAQFILVLSPFTSEEELTSLPSGELEKVFQEIPKFKLVKKKRWKLITNLNLQVPVAKENQYEIMNASDLAITIPGTKTAEMAFLGKPMVVTVPLNKPEAIPLDGLPGLIGRVPWFGPMIKSRIVRRYSRKVKFTALPNLRAGKEIVPELRGIIKAQDVSRKVIELLQDPVLRNSMAGELKFVMGAKGAADKIAQTVLGELK</sequence>
<dbReference type="GO" id="GO:0005543">
    <property type="term" value="F:phospholipid binding"/>
    <property type="evidence" value="ECO:0007669"/>
    <property type="project" value="TreeGrafter"/>
</dbReference>
<dbReference type="Pfam" id="PF02684">
    <property type="entry name" value="LpxB"/>
    <property type="match status" value="2"/>
</dbReference>
<comment type="caution">
    <text evidence="1">The sequence shown here is derived from an EMBL/GenBank/DDBJ whole genome shotgun (WGS) entry which is preliminary data.</text>
</comment>
<evidence type="ECO:0000313" key="1">
    <source>
        <dbReference type="EMBL" id="GAH41513.1"/>
    </source>
</evidence>
<dbReference type="InterPro" id="IPR003835">
    <property type="entry name" value="Glyco_trans_19"/>
</dbReference>
<dbReference type="EMBL" id="BARU01005800">
    <property type="protein sequence ID" value="GAH41513.1"/>
    <property type="molecule type" value="Genomic_DNA"/>
</dbReference>
<dbReference type="GO" id="GO:0008915">
    <property type="term" value="F:lipid-A-disaccharide synthase activity"/>
    <property type="evidence" value="ECO:0007669"/>
    <property type="project" value="InterPro"/>
</dbReference>
<protein>
    <submittedName>
        <fullName evidence="1">Uncharacterized protein</fullName>
    </submittedName>
</protein>
<gene>
    <name evidence="1" type="ORF">S03H2_11351</name>
</gene>
<reference evidence="1" key="1">
    <citation type="journal article" date="2014" name="Front. Microbiol.">
        <title>High frequency of phylogenetically diverse reductive dehalogenase-homologous genes in deep subseafloor sedimentary metagenomes.</title>
        <authorList>
            <person name="Kawai M."/>
            <person name="Futagami T."/>
            <person name="Toyoda A."/>
            <person name="Takaki Y."/>
            <person name="Nishi S."/>
            <person name="Hori S."/>
            <person name="Arai W."/>
            <person name="Tsubouchi T."/>
            <person name="Morono Y."/>
            <person name="Uchiyama I."/>
            <person name="Ito T."/>
            <person name="Fujiyama A."/>
            <person name="Inagaki F."/>
            <person name="Takami H."/>
        </authorList>
    </citation>
    <scope>NUCLEOTIDE SEQUENCE</scope>
    <source>
        <strain evidence="1">Expedition CK06-06</strain>
    </source>
</reference>
<dbReference type="PANTHER" id="PTHR30372">
    <property type="entry name" value="LIPID-A-DISACCHARIDE SYNTHASE"/>
    <property type="match status" value="1"/>
</dbReference>
<dbReference type="GO" id="GO:0016020">
    <property type="term" value="C:membrane"/>
    <property type="evidence" value="ECO:0007669"/>
    <property type="project" value="GOC"/>
</dbReference>
<dbReference type="Gene3D" id="3.40.50.2000">
    <property type="entry name" value="Glycogen Phosphorylase B"/>
    <property type="match status" value="1"/>
</dbReference>
<name>X1H8A1_9ZZZZ</name>
<dbReference type="GO" id="GO:0009245">
    <property type="term" value="P:lipid A biosynthetic process"/>
    <property type="evidence" value="ECO:0007669"/>
    <property type="project" value="InterPro"/>
</dbReference>
<proteinExistence type="predicted"/>
<dbReference type="SUPFAM" id="SSF53756">
    <property type="entry name" value="UDP-Glycosyltransferase/glycogen phosphorylase"/>
    <property type="match status" value="1"/>
</dbReference>
<dbReference type="AlphaFoldDB" id="X1H8A1"/>